<keyword evidence="3" id="KW-1185">Reference proteome</keyword>
<evidence type="ECO:0008006" key="4">
    <source>
        <dbReference type="Google" id="ProtNLM"/>
    </source>
</evidence>
<organism evidence="2 3">
    <name type="scientific">Aspergillus pseudoustus</name>
    <dbReference type="NCBI Taxonomy" id="1810923"/>
    <lineage>
        <taxon>Eukaryota</taxon>
        <taxon>Fungi</taxon>
        <taxon>Dikarya</taxon>
        <taxon>Ascomycota</taxon>
        <taxon>Pezizomycotina</taxon>
        <taxon>Eurotiomycetes</taxon>
        <taxon>Eurotiomycetidae</taxon>
        <taxon>Eurotiales</taxon>
        <taxon>Aspergillaceae</taxon>
        <taxon>Aspergillus</taxon>
        <taxon>Aspergillus subgen. Nidulantes</taxon>
    </lineage>
</organism>
<dbReference type="SUPFAM" id="SSF81383">
    <property type="entry name" value="F-box domain"/>
    <property type="match status" value="1"/>
</dbReference>
<accession>A0ABR4K662</accession>
<feature type="transmembrane region" description="Helical" evidence="1">
    <location>
        <begin position="28"/>
        <end position="47"/>
    </location>
</feature>
<keyword evidence="1" id="KW-0472">Membrane</keyword>
<comment type="caution">
    <text evidence="2">The sequence shown here is derived from an EMBL/GenBank/DDBJ whole genome shotgun (WGS) entry which is preliminary data.</text>
</comment>
<protein>
    <recommendedName>
        <fullName evidence="4">F-box domain-containing protein</fullName>
    </recommendedName>
</protein>
<sequence>MSTRRKRTMTNTANNPRLDPLAFLNADIIYIIISYLPVGGVVCLERVSRSWRDLMREWMIKLGTRYIIQPTWHPAGLTNPMKPLPYPEFKEHARSIHRMQSGLLSSAHKFEDAAYFSVSGQYAVWVLKSDTHSHRLYDPSIQDTPSDIIYWRTLSKDAPKRPVKTVDVLRLWRPGRDAVFVNGLFVNDDGIIIVSLTLGRQWHRRERVVVFSLVENSVLWSRDSEVVMLAGIVPIAIGASHFYAAIWNPIRQRYLLLAEDFQTGEQAHMSDVLSSDWRWADRDSNDNLEYGWGFANVVKVSNGVELLLQLKSVAAMGVGEIEIFRGSDGTLVGCTPCTNTGVNSVLSHPPTGHIAFTSEVTRMPQLHGALDAFGRYRIFVTRRFSYDETTGMRLLCSDVVLIPQDWLIRPNGCPWSPVSIDPFNRVAFVSSAQKPEEEHSDSSWTVWSCPLVLAEDPDLCDAAVAAMHKTFAPSELASTPAVASRCYVLSNGTQVTLPASPEKRRKERVPLMLPSPMGQWLTRGAGSQVLFLVDDEYYVLNFC</sequence>
<evidence type="ECO:0000256" key="1">
    <source>
        <dbReference type="SAM" id="Phobius"/>
    </source>
</evidence>
<dbReference type="InterPro" id="IPR036047">
    <property type="entry name" value="F-box-like_dom_sf"/>
</dbReference>
<dbReference type="Proteomes" id="UP001610446">
    <property type="component" value="Unassembled WGS sequence"/>
</dbReference>
<reference evidence="2 3" key="1">
    <citation type="submission" date="2024-07" db="EMBL/GenBank/DDBJ databases">
        <title>Section-level genome sequencing and comparative genomics of Aspergillus sections Usti and Cavernicolus.</title>
        <authorList>
            <consortium name="Lawrence Berkeley National Laboratory"/>
            <person name="Nybo J.L."/>
            <person name="Vesth T.C."/>
            <person name="Theobald S."/>
            <person name="Frisvad J.C."/>
            <person name="Larsen T.O."/>
            <person name="Kjaerboelling I."/>
            <person name="Rothschild-Mancinelli K."/>
            <person name="Lyhne E.K."/>
            <person name="Kogle M.E."/>
            <person name="Barry K."/>
            <person name="Clum A."/>
            <person name="Na H."/>
            <person name="Ledsgaard L."/>
            <person name="Lin J."/>
            <person name="Lipzen A."/>
            <person name="Kuo A."/>
            <person name="Riley R."/>
            <person name="Mondo S."/>
            <person name="Labutti K."/>
            <person name="Haridas S."/>
            <person name="Pangalinan J."/>
            <person name="Salamov A.A."/>
            <person name="Simmons B.A."/>
            <person name="Magnuson J.K."/>
            <person name="Chen J."/>
            <person name="Drula E."/>
            <person name="Henrissat B."/>
            <person name="Wiebenga A."/>
            <person name="Lubbers R.J."/>
            <person name="Gomes A.C."/>
            <person name="Makela M.R."/>
            <person name="Stajich J."/>
            <person name="Grigoriev I.V."/>
            <person name="Mortensen U.H."/>
            <person name="De Vries R.P."/>
            <person name="Baker S.E."/>
            <person name="Andersen M.R."/>
        </authorList>
    </citation>
    <scope>NUCLEOTIDE SEQUENCE [LARGE SCALE GENOMIC DNA]</scope>
    <source>
        <strain evidence="2 3">CBS 123904</strain>
    </source>
</reference>
<name>A0ABR4K662_9EURO</name>
<proteinExistence type="predicted"/>
<evidence type="ECO:0000313" key="3">
    <source>
        <dbReference type="Proteomes" id="UP001610446"/>
    </source>
</evidence>
<keyword evidence="1" id="KW-0812">Transmembrane</keyword>
<evidence type="ECO:0000313" key="2">
    <source>
        <dbReference type="EMBL" id="KAL2847800.1"/>
    </source>
</evidence>
<keyword evidence="1" id="KW-1133">Transmembrane helix</keyword>
<gene>
    <name evidence="2" type="ORF">BJY01DRAFT_212431</name>
</gene>
<dbReference type="EMBL" id="JBFXLU010000054">
    <property type="protein sequence ID" value="KAL2847800.1"/>
    <property type="molecule type" value="Genomic_DNA"/>
</dbReference>